<dbReference type="EMBL" id="BQXH01000001">
    <property type="protein sequence ID" value="GKS80349.1"/>
    <property type="molecule type" value="Genomic_DNA"/>
</dbReference>
<accession>A0ABQ5JE58</accession>
<name>A0ABQ5JE58_9LACO</name>
<proteinExistence type="predicted"/>
<evidence type="ECO:0000313" key="1">
    <source>
        <dbReference type="EMBL" id="GKS80349.1"/>
    </source>
</evidence>
<evidence type="ECO:0000313" key="2">
    <source>
        <dbReference type="Proteomes" id="UP001055149"/>
    </source>
</evidence>
<reference evidence="1" key="1">
    <citation type="journal article" date="2022" name="Int. J. Syst. Evol. Microbiol.">
        <title>A novel species of lactic acid bacteria, Ligilactobacillus pabuli sp. nov., isolated from alfalfa silage.</title>
        <authorList>
            <person name="Tohno M."/>
            <person name="Tanizawa Y."/>
            <person name="Sawada H."/>
            <person name="Sakamoto M."/>
            <person name="Ohkuma M."/>
            <person name="Kobayashi H."/>
        </authorList>
    </citation>
    <scope>NUCLEOTIDE SEQUENCE</scope>
    <source>
        <strain evidence="1">AF129</strain>
    </source>
</reference>
<gene>
    <name evidence="1" type="ORF">LPAF129_00340</name>
</gene>
<evidence type="ECO:0008006" key="3">
    <source>
        <dbReference type="Google" id="ProtNLM"/>
    </source>
</evidence>
<organism evidence="1 2">
    <name type="scientific">Ligilactobacillus pabuli</name>
    <dbReference type="NCBI Taxonomy" id="2886039"/>
    <lineage>
        <taxon>Bacteria</taxon>
        <taxon>Bacillati</taxon>
        <taxon>Bacillota</taxon>
        <taxon>Bacilli</taxon>
        <taxon>Lactobacillales</taxon>
        <taxon>Lactobacillaceae</taxon>
        <taxon>Ligilactobacillus</taxon>
    </lineage>
</organism>
<dbReference type="RefSeq" id="WP_244053790.1">
    <property type="nucleotide sequence ID" value="NZ_BQXH01000001.1"/>
</dbReference>
<protein>
    <recommendedName>
        <fullName evidence="3">dUTPase</fullName>
    </recommendedName>
</protein>
<dbReference type="Proteomes" id="UP001055149">
    <property type="component" value="Unassembled WGS sequence"/>
</dbReference>
<sequence length="157" mass="18182">MKVNEMSIAARNSRAKSYLKLTNFSEKERQAALFADLTISLSEVLVASQGENQDILLDKYCQTAGRFLLVASSQNVMDRFLISDEQIAQIQNKWQTKSYNVMYLILEQQVQNAYFKHQVDDLVHAWHMFLKLGLVDLNLSESTIEKHFFKAYEIEPL</sequence>
<comment type="caution">
    <text evidence="1">The sequence shown here is derived from an EMBL/GenBank/DDBJ whole genome shotgun (WGS) entry which is preliminary data.</text>
</comment>
<keyword evidence="2" id="KW-1185">Reference proteome</keyword>